<gene>
    <name evidence="2" type="ORF">LOTGIDRAFT_102906</name>
</gene>
<dbReference type="PANTHER" id="PTHR45964">
    <property type="entry name" value="WSCD FAMILY MEMBER CG9164"/>
    <property type="match status" value="1"/>
</dbReference>
<dbReference type="STRING" id="225164.V4CS86"/>
<dbReference type="InterPro" id="IPR051589">
    <property type="entry name" value="Sialate-O-sulfotransferase"/>
</dbReference>
<dbReference type="EMBL" id="KB199650">
    <property type="protein sequence ID" value="ESP05360.1"/>
    <property type="molecule type" value="Genomic_DNA"/>
</dbReference>
<dbReference type="CTD" id="20229675"/>
<dbReference type="GO" id="GO:0008146">
    <property type="term" value="F:sulfotransferase activity"/>
    <property type="evidence" value="ECO:0007669"/>
    <property type="project" value="InterPro"/>
</dbReference>
<proteinExistence type="inferred from homology"/>
<accession>V4CS86</accession>
<dbReference type="KEGG" id="lgi:LOTGIDRAFT_102906"/>
<sequence length="260" mass="30876">MGNIGPFQKPYNKRQYWDCRPIYRSHNLPKTALVSFPGSGNTWLRHMIQQVTGIATGSVYNDSSIYNQGFPAEGVHDDTVILIKTHEWGEKEKGRYQKAVILIRDPFDALRAEFNRQHRGHLGHASYFDYKQCKYKIRMIVPIIIKRLSFPDWRNFIHENAGLWNIIYLDWLKFKGPIQVIHFEKLRNDPAYEIQKLLTFLVVPYTKSDMSCMMKNRDGRFRRNFIQILQPFQRFSYYMKMSIKAYKLNITKEIGLLTRN</sequence>
<comment type="similarity">
    <text evidence="1">Belongs to the WSCD family.</text>
</comment>
<dbReference type="GeneID" id="20229675"/>
<evidence type="ECO:0000256" key="1">
    <source>
        <dbReference type="ARBA" id="ARBA00010236"/>
    </source>
</evidence>
<dbReference type="Gene3D" id="3.40.50.300">
    <property type="entry name" value="P-loop containing nucleotide triphosphate hydrolases"/>
    <property type="match status" value="1"/>
</dbReference>
<dbReference type="PANTHER" id="PTHR45964:SF5">
    <property type="entry name" value="WSCD FAMILY MEMBER CG9164"/>
    <property type="match status" value="1"/>
</dbReference>
<organism evidence="2 3">
    <name type="scientific">Lottia gigantea</name>
    <name type="common">Giant owl limpet</name>
    <dbReference type="NCBI Taxonomy" id="225164"/>
    <lineage>
        <taxon>Eukaryota</taxon>
        <taxon>Metazoa</taxon>
        <taxon>Spiralia</taxon>
        <taxon>Lophotrochozoa</taxon>
        <taxon>Mollusca</taxon>
        <taxon>Gastropoda</taxon>
        <taxon>Patellogastropoda</taxon>
        <taxon>Lottioidea</taxon>
        <taxon>Lottiidae</taxon>
        <taxon>Lottia</taxon>
    </lineage>
</organism>
<dbReference type="OrthoDB" id="5985073at2759"/>
<dbReference type="AlphaFoldDB" id="V4CS86"/>
<dbReference type="InterPro" id="IPR027417">
    <property type="entry name" value="P-loop_NTPase"/>
</dbReference>
<protein>
    <recommendedName>
        <fullName evidence="4">Sulfotransferase domain-containing protein</fullName>
    </recommendedName>
</protein>
<keyword evidence="3" id="KW-1185">Reference proteome</keyword>
<dbReference type="HOGENOM" id="CLU_101633_0_0_1"/>
<evidence type="ECO:0000313" key="3">
    <source>
        <dbReference type="Proteomes" id="UP000030746"/>
    </source>
</evidence>
<dbReference type="OMA" id="EFLQFPV"/>
<dbReference type="SUPFAM" id="SSF52540">
    <property type="entry name" value="P-loop containing nucleoside triphosphate hydrolases"/>
    <property type="match status" value="1"/>
</dbReference>
<evidence type="ECO:0008006" key="4">
    <source>
        <dbReference type="Google" id="ProtNLM"/>
    </source>
</evidence>
<reference evidence="2 3" key="1">
    <citation type="journal article" date="2013" name="Nature">
        <title>Insights into bilaterian evolution from three spiralian genomes.</title>
        <authorList>
            <person name="Simakov O."/>
            <person name="Marletaz F."/>
            <person name="Cho S.J."/>
            <person name="Edsinger-Gonzales E."/>
            <person name="Havlak P."/>
            <person name="Hellsten U."/>
            <person name="Kuo D.H."/>
            <person name="Larsson T."/>
            <person name="Lv J."/>
            <person name="Arendt D."/>
            <person name="Savage R."/>
            <person name="Osoegawa K."/>
            <person name="de Jong P."/>
            <person name="Grimwood J."/>
            <person name="Chapman J.A."/>
            <person name="Shapiro H."/>
            <person name="Aerts A."/>
            <person name="Otillar R.P."/>
            <person name="Terry A.Y."/>
            <person name="Boore J.L."/>
            <person name="Grigoriev I.V."/>
            <person name="Lindberg D.R."/>
            <person name="Seaver E.C."/>
            <person name="Weisblat D.A."/>
            <person name="Putnam N.H."/>
            <person name="Rokhsar D.S."/>
        </authorList>
    </citation>
    <scope>NUCLEOTIDE SEQUENCE [LARGE SCALE GENOMIC DNA]</scope>
</reference>
<dbReference type="RefSeq" id="XP_009043905.1">
    <property type="nucleotide sequence ID" value="XM_009045657.1"/>
</dbReference>
<name>V4CS86_LOTGI</name>
<dbReference type="Proteomes" id="UP000030746">
    <property type="component" value="Unassembled WGS sequence"/>
</dbReference>
<evidence type="ECO:0000313" key="2">
    <source>
        <dbReference type="EMBL" id="ESP05360.1"/>
    </source>
</evidence>